<dbReference type="WBParaSite" id="MCOS_0000890901-mRNA-1">
    <property type="protein sequence ID" value="MCOS_0000890901-mRNA-1"/>
    <property type="gene ID" value="MCOS_0000890901"/>
</dbReference>
<dbReference type="Proteomes" id="UP000267029">
    <property type="component" value="Unassembled WGS sequence"/>
</dbReference>
<protein>
    <submittedName>
        <fullName evidence="2 4">Uncharacterized protein</fullName>
    </submittedName>
</protein>
<sequence length="157" mass="16996">MVPVRQKRNSQSSAVVRGIDENTTSPGVVPRDWQNAFPELELRLEAVLVSCGVSADLHAEVLEGAFPPTGSMHKFDEIELVVLLSRSASHALPISARAYLRLACTRVDEQRERSARVMQRGGGDGGGGRRGLAFNAPLFYLIPSPSLQLCLSLSSLL</sequence>
<name>A0A0R3UME1_MESCO</name>
<keyword evidence="3" id="KW-1185">Reference proteome</keyword>
<reference evidence="2 3" key="2">
    <citation type="submission" date="2018-10" db="EMBL/GenBank/DDBJ databases">
        <authorList>
            <consortium name="Pathogen Informatics"/>
        </authorList>
    </citation>
    <scope>NUCLEOTIDE SEQUENCE [LARGE SCALE GENOMIC DNA]</scope>
</reference>
<proteinExistence type="predicted"/>
<dbReference type="EMBL" id="UXSR01005596">
    <property type="protein sequence ID" value="VDD82907.1"/>
    <property type="molecule type" value="Genomic_DNA"/>
</dbReference>
<evidence type="ECO:0000256" key="1">
    <source>
        <dbReference type="SAM" id="MobiDB-lite"/>
    </source>
</evidence>
<evidence type="ECO:0000313" key="4">
    <source>
        <dbReference type="WBParaSite" id="MCOS_0000890901-mRNA-1"/>
    </source>
</evidence>
<organism evidence="4">
    <name type="scientific">Mesocestoides corti</name>
    <name type="common">Flatworm</name>
    <dbReference type="NCBI Taxonomy" id="53468"/>
    <lineage>
        <taxon>Eukaryota</taxon>
        <taxon>Metazoa</taxon>
        <taxon>Spiralia</taxon>
        <taxon>Lophotrochozoa</taxon>
        <taxon>Platyhelminthes</taxon>
        <taxon>Cestoda</taxon>
        <taxon>Eucestoda</taxon>
        <taxon>Cyclophyllidea</taxon>
        <taxon>Mesocestoididae</taxon>
        <taxon>Mesocestoides</taxon>
    </lineage>
</organism>
<reference evidence="4" key="1">
    <citation type="submission" date="2017-02" db="UniProtKB">
        <authorList>
            <consortium name="WormBaseParasite"/>
        </authorList>
    </citation>
    <scope>IDENTIFICATION</scope>
</reference>
<accession>A0A0R3UME1</accession>
<feature type="region of interest" description="Disordered" evidence="1">
    <location>
        <begin position="1"/>
        <end position="27"/>
    </location>
</feature>
<dbReference type="AlphaFoldDB" id="A0A0R3UME1"/>
<evidence type="ECO:0000313" key="3">
    <source>
        <dbReference type="Proteomes" id="UP000267029"/>
    </source>
</evidence>
<evidence type="ECO:0000313" key="2">
    <source>
        <dbReference type="EMBL" id="VDD82907.1"/>
    </source>
</evidence>
<gene>
    <name evidence="2" type="ORF">MCOS_LOCUS8910</name>
</gene>